<sequence>MERQPELSSSDPRRTPSTTLGVSANHSLSKYSSSRMRSYLANPVASRP</sequence>
<evidence type="ECO:0000256" key="1">
    <source>
        <dbReference type="SAM" id="MobiDB-lite"/>
    </source>
</evidence>
<gene>
    <name evidence="2" type="ORF">ACFFX0_10375</name>
</gene>
<protein>
    <submittedName>
        <fullName evidence="2">Uncharacterized protein</fullName>
    </submittedName>
</protein>
<feature type="compositionally biased region" description="Low complexity" evidence="1">
    <location>
        <begin position="27"/>
        <end position="40"/>
    </location>
</feature>
<comment type="caution">
    <text evidence="2">The sequence shown here is derived from an EMBL/GenBank/DDBJ whole genome shotgun (WGS) entry which is preliminary data.</text>
</comment>
<evidence type="ECO:0000313" key="3">
    <source>
        <dbReference type="Proteomes" id="UP001589575"/>
    </source>
</evidence>
<accession>A0ABV5FY13</accession>
<proteinExistence type="predicted"/>
<name>A0ABV5FY13_9MICC</name>
<evidence type="ECO:0000313" key="2">
    <source>
        <dbReference type="EMBL" id="MFB9071586.1"/>
    </source>
</evidence>
<reference evidence="2 3" key="1">
    <citation type="submission" date="2024-09" db="EMBL/GenBank/DDBJ databases">
        <authorList>
            <person name="Sun Q."/>
            <person name="Mori K."/>
        </authorList>
    </citation>
    <scope>NUCLEOTIDE SEQUENCE [LARGE SCALE GENOMIC DNA]</scope>
    <source>
        <strain evidence="2 3">CCM 7609</strain>
    </source>
</reference>
<organism evidence="2 3">
    <name type="scientific">Citricoccus parietis</name>
    <dbReference type="NCBI Taxonomy" id="592307"/>
    <lineage>
        <taxon>Bacteria</taxon>
        <taxon>Bacillati</taxon>
        <taxon>Actinomycetota</taxon>
        <taxon>Actinomycetes</taxon>
        <taxon>Micrococcales</taxon>
        <taxon>Micrococcaceae</taxon>
        <taxon>Citricoccus</taxon>
    </lineage>
</organism>
<feature type="region of interest" description="Disordered" evidence="1">
    <location>
        <begin position="1"/>
        <end position="48"/>
    </location>
</feature>
<dbReference type="EMBL" id="JBHMFI010000001">
    <property type="protein sequence ID" value="MFB9071586.1"/>
    <property type="molecule type" value="Genomic_DNA"/>
</dbReference>
<dbReference type="Proteomes" id="UP001589575">
    <property type="component" value="Unassembled WGS sequence"/>
</dbReference>
<keyword evidence="3" id="KW-1185">Reference proteome</keyword>